<dbReference type="InterPro" id="IPR021317">
    <property type="entry name" value="DUF2917"/>
</dbReference>
<dbReference type="RefSeq" id="WP_272142536.1">
    <property type="nucleotide sequence ID" value="NZ_JAQNDM010000002.1"/>
</dbReference>
<proteinExistence type="predicted"/>
<protein>
    <submittedName>
        <fullName evidence="1">DUF2917 domain-containing protein</fullName>
    </submittedName>
</protein>
<dbReference type="Pfam" id="PF11142">
    <property type="entry name" value="DUF2917"/>
    <property type="match status" value="1"/>
</dbReference>
<comment type="caution">
    <text evidence="1">The sequence shown here is derived from an EMBL/GenBank/DDBJ whole genome shotgun (WGS) entry which is preliminary data.</text>
</comment>
<accession>A0ABT5DH62</accession>
<reference evidence="1 2" key="1">
    <citation type="submission" date="2022-11" db="EMBL/GenBank/DDBJ databases">
        <title>Minimal conservation of predation-associated metabolite biosynthetic gene clusters underscores biosynthetic potential of Myxococcota including descriptions for ten novel species: Archangium lansinium sp. nov., Myxococcus landrumus sp. nov., Nannocystis bai.</title>
        <authorList>
            <person name="Ahearne A."/>
            <person name="Stevens C."/>
            <person name="Dowd S."/>
        </authorList>
    </citation>
    <scope>NUCLEOTIDE SEQUENCE [LARGE SCALE GENOMIC DNA]</scope>
    <source>
        <strain evidence="1 2">NCWAL01</strain>
    </source>
</reference>
<keyword evidence="2" id="KW-1185">Reference proteome</keyword>
<evidence type="ECO:0000313" key="2">
    <source>
        <dbReference type="Proteomes" id="UP001221838"/>
    </source>
</evidence>
<dbReference type="EMBL" id="JAQNDM010000002">
    <property type="protein sequence ID" value="MDC0712419.1"/>
    <property type="molecule type" value="Genomic_DNA"/>
</dbReference>
<dbReference type="Proteomes" id="UP001221838">
    <property type="component" value="Unassembled WGS sequence"/>
</dbReference>
<gene>
    <name evidence="1" type="ORF">POL68_28415</name>
</gene>
<name>A0ABT5DH62_9BACT</name>
<organism evidence="1 2">
    <name type="scientific">Stigmatella ashevillensis</name>
    <dbReference type="NCBI Taxonomy" id="2995309"/>
    <lineage>
        <taxon>Bacteria</taxon>
        <taxon>Pseudomonadati</taxon>
        <taxon>Myxococcota</taxon>
        <taxon>Myxococcia</taxon>
        <taxon>Myxococcales</taxon>
        <taxon>Cystobacterineae</taxon>
        <taxon>Archangiaceae</taxon>
        <taxon>Stigmatella</taxon>
    </lineage>
</organism>
<evidence type="ECO:0000313" key="1">
    <source>
        <dbReference type="EMBL" id="MDC0712419.1"/>
    </source>
</evidence>
<sequence>MGLPLFFSKLCAALAKRMPQRCLDSLATVTLSLGGLWSHRLRTAGLSLRCHEGCVWLTREGDACDHVLQAGEALRVEGPGLVVVQALGAARFSLSPEGSLTLAGVPR</sequence>